<keyword evidence="2 3" id="KW-0802">TPR repeat</keyword>
<evidence type="ECO:0000313" key="5">
    <source>
        <dbReference type="EMBL" id="PND38966.1"/>
    </source>
</evidence>
<dbReference type="PROSITE" id="PS50005">
    <property type="entry name" value="TPR"/>
    <property type="match status" value="1"/>
</dbReference>
<dbReference type="RefSeq" id="WP_102768883.1">
    <property type="nucleotide sequence ID" value="NZ_POSP01000003.1"/>
</dbReference>
<evidence type="ECO:0000313" key="6">
    <source>
        <dbReference type="Proteomes" id="UP000235916"/>
    </source>
</evidence>
<evidence type="ECO:0000256" key="2">
    <source>
        <dbReference type="ARBA" id="ARBA00022803"/>
    </source>
</evidence>
<feature type="chain" id="PRO_5014879835" description="Tetratricopeptide repeat protein" evidence="4">
    <location>
        <begin position="30"/>
        <end position="833"/>
    </location>
</feature>
<dbReference type="AlphaFoldDB" id="A0A2N8KZT9"/>
<organism evidence="5 6">
    <name type="scientific">Kinneretia aquatilis</name>
    <dbReference type="NCBI Taxonomy" id="2070761"/>
    <lineage>
        <taxon>Bacteria</taxon>
        <taxon>Pseudomonadati</taxon>
        <taxon>Pseudomonadota</taxon>
        <taxon>Betaproteobacteria</taxon>
        <taxon>Burkholderiales</taxon>
        <taxon>Sphaerotilaceae</taxon>
        <taxon>Roseateles</taxon>
    </lineage>
</organism>
<dbReference type="InterPro" id="IPR019734">
    <property type="entry name" value="TPR_rpt"/>
</dbReference>
<evidence type="ECO:0000256" key="3">
    <source>
        <dbReference type="PROSITE-ProRule" id="PRU00339"/>
    </source>
</evidence>
<keyword evidence="4" id="KW-0732">Signal</keyword>
<feature type="signal peptide" evidence="4">
    <location>
        <begin position="1"/>
        <end position="29"/>
    </location>
</feature>
<dbReference type="InterPro" id="IPR011990">
    <property type="entry name" value="TPR-like_helical_dom_sf"/>
</dbReference>
<dbReference type="Pfam" id="PF13432">
    <property type="entry name" value="TPR_16"/>
    <property type="match status" value="2"/>
</dbReference>
<comment type="caution">
    <text evidence="5">The sequence shown here is derived from an EMBL/GenBank/DDBJ whole genome shotgun (WGS) entry which is preliminary data.</text>
</comment>
<dbReference type="OrthoDB" id="8866339at2"/>
<dbReference type="InterPro" id="IPR050498">
    <property type="entry name" value="Ycf3"/>
</dbReference>
<keyword evidence="1" id="KW-0677">Repeat</keyword>
<dbReference type="SUPFAM" id="SSF55486">
    <property type="entry name" value="Metalloproteases ('zincins'), catalytic domain"/>
    <property type="match status" value="1"/>
</dbReference>
<reference evidence="5 6" key="1">
    <citation type="submission" date="2018-01" db="EMBL/GenBank/DDBJ databases">
        <title>Draft genome sequence of Paucibacter aquatile CR182 isolated from freshwater of the Nakdong River.</title>
        <authorList>
            <person name="Choi A."/>
            <person name="Chung E.J."/>
        </authorList>
    </citation>
    <scope>NUCLEOTIDE SEQUENCE [LARGE SCALE GENOMIC DNA]</scope>
    <source>
        <strain evidence="5 6">CR182</strain>
    </source>
</reference>
<dbReference type="PANTHER" id="PTHR44858">
    <property type="entry name" value="TETRATRICOPEPTIDE REPEAT PROTEIN 6"/>
    <property type="match status" value="1"/>
</dbReference>
<accession>A0A2N8KZT9</accession>
<keyword evidence="6" id="KW-1185">Reference proteome</keyword>
<gene>
    <name evidence="5" type="ORF">C1O66_16480</name>
</gene>
<evidence type="ECO:0008006" key="7">
    <source>
        <dbReference type="Google" id="ProtNLM"/>
    </source>
</evidence>
<dbReference type="SUPFAM" id="SSF48452">
    <property type="entry name" value="TPR-like"/>
    <property type="match status" value="2"/>
</dbReference>
<evidence type="ECO:0000256" key="4">
    <source>
        <dbReference type="SAM" id="SignalP"/>
    </source>
</evidence>
<name>A0A2N8KZT9_9BURK</name>
<dbReference type="Pfam" id="PF14559">
    <property type="entry name" value="TPR_19"/>
    <property type="match status" value="1"/>
</dbReference>
<dbReference type="Proteomes" id="UP000235916">
    <property type="component" value="Unassembled WGS sequence"/>
</dbReference>
<evidence type="ECO:0000256" key="1">
    <source>
        <dbReference type="ARBA" id="ARBA00022737"/>
    </source>
</evidence>
<dbReference type="EMBL" id="POSP01000003">
    <property type="protein sequence ID" value="PND38966.1"/>
    <property type="molecule type" value="Genomic_DNA"/>
</dbReference>
<dbReference type="Gene3D" id="1.25.40.10">
    <property type="entry name" value="Tetratricopeptide repeat domain"/>
    <property type="match status" value="3"/>
</dbReference>
<sequence length="833" mass="90124">MRRLPLLRQVCHSGLVGLALVASGLPAPAQPPGAARAQAEAAPLSAPALQRLRQQLQQQDYRAAQPQLQTLLRRHAAGQALGSGEGELMYRWLFASENLAEVGRRTAAVLEEGSAATAADLLAAARLALDLRELDRAEVCLQRALAQARSVAERAAVLRGQGQLAYQRRNYDGALALHQQALALQPSADGEQALAETLIRLGRTADAVAAAERAVALDPLHEQAHYHLGNGYARKNYSELAAESPAAFAAANTLIRRAARSFDRGDLLAARRLAASALARCPGHGRAHAVLAKAIEGLRLRQDPHRAADEARFAATPMPQVPAIERYVLNWAQLSPRHQKRVALSLAPWKAFIPVLVEGGATHFIKPLDMRLSETPGAQALKDQRIGYDSRLWDDVRGMGGFNTVTGIEDVERSIFGRYNTVLHELSHQVHGVLTADTAREIQELYRRAKLRDERSKNAFLSRYAGGSVWEYFAEGANALDSPRRDAFDTREIVRERLQAMDPELQALVQRLFDQTDTRASLPIALVNAGHHRLESGELPAARGFFERARAVAPQDELVLTASLYGASLAGDAAAVHQLAAELQSRYPRSGAVLTSVLDALWHSGQPLAELTAQLSAQAQGLTGEDRQRVDLALGAHQLRLGAAAPALAAFESALAYQSDSPEALWGKAAALAQAERWDEAFAVYEQALRLRTGLVELRRDLARDLLRAGRLEPARAQLKEAALLDPKDAGVLALQAWASLLSGDAASALRQAEAARALDPWADLALIIQGAAQARLGRPEQAAASWAPLRQRHADAASGPRYVYRAAASGWVSVNEQPAWERRLLEQLAGGS</sequence>
<proteinExistence type="predicted"/>
<dbReference type="PANTHER" id="PTHR44858:SF1">
    <property type="entry name" value="UDP-N-ACETYLGLUCOSAMINE--PEPTIDE N-ACETYLGLUCOSAMINYLTRANSFERASE SPINDLY-RELATED"/>
    <property type="match status" value="1"/>
</dbReference>
<dbReference type="SMART" id="SM00028">
    <property type="entry name" value="TPR"/>
    <property type="match status" value="6"/>
</dbReference>
<protein>
    <recommendedName>
        <fullName evidence="7">Tetratricopeptide repeat protein</fullName>
    </recommendedName>
</protein>
<feature type="repeat" description="TPR" evidence="3">
    <location>
        <begin position="155"/>
        <end position="188"/>
    </location>
</feature>